<evidence type="ECO:0000256" key="8">
    <source>
        <dbReference type="ARBA" id="ARBA00048679"/>
    </source>
</evidence>
<dbReference type="Gene3D" id="3.30.10.20">
    <property type="match status" value="4"/>
</dbReference>
<feature type="domain" description="PASTA" evidence="12">
    <location>
        <begin position="528"/>
        <end position="594"/>
    </location>
</feature>
<proteinExistence type="predicted"/>
<dbReference type="SUPFAM" id="SSF54184">
    <property type="entry name" value="Penicillin-binding protein 2x (pbp-2x), c-terminal domain"/>
    <property type="match status" value="2"/>
</dbReference>
<feature type="domain" description="Protein kinase" evidence="11">
    <location>
        <begin position="28"/>
        <end position="284"/>
    </location>
</feature>
<dbReference type="CDD" id="cd14014">
    <property type="entry name" value="STKc_PknB_like"/>
    <property type="match status" value="1"/>
</dbReference>
<evidence type="ECO:0000256" key="2">
    <source>
        <dbReference type="ARBA" id="ARBA00022527"/>
    </source>
</evidence>
<keyword evidence="3" id="KW-0808">Transferase</keyword>
<accession>A0A4U5X306</accession>
<dbReference type="PROSITE" id="PS51178">
    <property type="entry name" value="PASTA"/>
    <property type="match status" value="4"/>
</dbReference>
<evidence type="ECO:0000259" key="12">
    <source>
        <dbReference type="PROSITE" id="PS51178"/>
    </source>
</evidence>
<sequence length="659" mass="69776">MTVSARTLTCVDTTLQDPLVGQVLDGRYRVEARIAVGGMATVYRAVDTRLDRVLALKVMHPALAADVSFVERFIREAKSVARLAHPNVVQVFDQGADGAYVYLAMEYVAGCTLRDVLRERGALQPRAALDILEPVLAALGAAHRAGFVHRDMKPENVLIGDDGRVKVADFGLVRSVDTVTSTTGAVLGTVSYLAPEQIEQGITDARADVYACGVMLYETLTGDKPHQGDSAAVVLYKHLHEDVPPPSASVPGMAYELDELVATATARSPEVRPHDAVALLARTLEARAALTEEQLDALPPQARSAEHDIAEDRTSVIPRALTVPRPLPVNEDEPRLPGGPAPDPDAGLHRTSRLASPAPLPPARRGVRPRMLAVVTAVLLVFGVGAGFWYINSGQFTKVPAVLTQTQAQAEKRLGAAGLETKVEHAYSDTVERGRVISTDPEPGARIRGNDAVTVTVSDGPETVEVPDLKGLRLDKARESLKSDGLEPGLVTRAFSDDVPKGFVVSSTPDAGTERRAGSAVALVVSKGSAIDVPDVTGEDLDDARAELEKAGLKVEVADRQVTSEFDKGQVAAQSPGADSRAADGDTVTLTLSKGPEMVEVPDVVGASVDDARSLLEQSGFEVKEDRGLLGLFGDTVKDQSVDGGDTAPKGSTITITIR</sequence>
<dbReference type="InterPro" id="IPR008271">
    <property type="entry name" value="Ser/Thr_kinase_AS"/>
</dbReference>
<dbReference type="EMBL" id="SZPR01000011">
    <property type="protein sequence ID" value="TKT09397.1"/>
    <property type="molecule type" value="Genomic_DNA"/>
</dbReference>
<protein>
    <recommendedName>
        <fullName evidence="1">non-specific serine/threonine protein kinase</fullName>
        <ecNumber evidence="1">2.7.11.1</ecNumber>
    </recommendedName>
</protein>
<evidence type="ECO:0000259" key="11">
    <source>
        <dbReference type="PROSITE" id="PS50011"/>
    </source>
</evidence>
<gene>
    <name evidence="13" type="primary">pknB</name>
    <name evidence="13" type="ORF">E4U92_12160</name>
</gene>
<dbReference type="AlphaFoldDB" id="A0A4U5X306"/>
<evidence type="ECO:0000256" key="7">
    <source>
        <dbReference type="ARBA" id="ARBA00047899"/>
    </source>
</evidence>
<evidence type="ECO:0000256" key="5">
    <source>
        <dbReference type="ARBA" id="ARBA00022777"/>
    </source>
</evidence>
<feature type="domain" description="PASTA" evidence="12">
    <location>
        <begin position="460"/>
        <end position="527"/>
    </location>
</feature>
<dbReference type="SUPFAM" id="SSF56112">
    <property type="entry name" value="Protein kinase-like (PK-like)"/>
    <property type="match status" value="1"/>
</dbReference>
<feature type="domain" description="PASTA" evidence="12">
    <location>
        <begin position="393"/>
        <end position="459"/>
    </location>
</feature>
<evidence type="ECO:0000256" key="9">
    <source>
        <dbReference type="SAM" id="MobiDB-lite"/>
    </source>
</evidence>
<keyword evidence="10" id="KW-1133">Transmembrane helix</keyword>
<evidence type="ECO:0000256" key="10">
    <source>
        <dbReference type="SAM" id="Phobius"/>
    </source>
</evidence>
<dbReference type="PROSITE" id="PS00108">
    <property type="entry name" value="PROTEIN_KINASE_ST"/>
    <property type="match status" value="1"/>
</dbReference>
<dbReference type="Gene3D" id="1.10.510.10">
    <property type="entry name" value="Transferase(Phosphotransferase) domain 1"/>
    <property type="match status" value="1"/>
</dbReference>
<dbReference type="PANTHER" id="PTHR43289:SF34">
    <property type="entry name" value="SERINE_THREONINE-PROTEIN KINASE YBDM-RELATED"/>
    <property type="match status" value="1"/>
</dbReference>
<dbReference type="InterPro" id="IPR000719">
    <property type="entry name" value="Prot_kinase_dom"/>
</dbReference>
<dbReference type="Proteomes" id="UP000308632">
    <property type="component" value="Unassembled WGS sequence"/>
</dbReference>
<dbReference type="InterPro" id="IPR011009">
    <property type="entry name" value="Kinase-like_dom_sf"/>
</dbReference>
<dbReference type="SMART" id="SM00220">
    <property type="entry name" value="S_TKc"/>
    <property type="match status" value="1"/>
</dbReference>
<feature type="region of interest" description="Disordered" evidence="9">
    <location>
        <begin position="324"/>
        <end position="365"/>
    </location>
</feature>
<dbReference type="PANTHER" id="PTHR43289">
    <property type="entry name" value="MITOGEN-ACTIVATED PROTEIN KINASE KINASE KINASE 20-RELATED"/>
    <property type="match status" value="1"/>
</dbReference>
<dbReference type="InterPro" id="IPR005543">
    <property type="entry name" value="PASTA_dom"/>
</dbReference>
<dbReference type="CDD" id="cd06577">
    <property type="entry name" value="PASTA_pknB"/>
    <property type="match status" value="4"/>
</dbReference>
<dbReference type="SMART" id="SM00740">
    <property type="entry name" value="PASTA"/>
    <property type="match status" value="4"/>
</dbReference>
<dbReference type="Pfam" id="PF00069">
    <property type="entry name" value="Pkinase"/>
    <property type="match status" value="1"/>
</dbReference>
<keyword evidence="5 13" id="KW-0418">Kinase</keyword>
<dbReference type="NCBIfam" id="NF033483">
    <property type="entry name" value="PknB_PASTA_kin"/>
    <property type="match status" value="1"/>
</dbReference>
<dbReference type="FunFam" id="3.30.200.20:FF:000035">
    <property type="entry name" value="Serine/threonine protein kinase Stk1"/>
    <property type="match status" value="1"/>
</dbReference>
<dbReference type="GO" id="GO:0045717">
    <property type="term" value="P:negative regulation of fatty acid biosynthetic process"/>
    <property type="evidence" value="ECO:0007669"/>
    <property type="project" value="UniProtKB-ARBA"/>
</dbReference>
<comment type="caution">
    <text evidence="13">The sequence shown here is derived from an EMBL/GenBank/DDBJ whole genome shotgun (WGS) entry which is preliminary data.</text>
</comment>
<comment type="catalytic activity">
    <reaction evidence="7">
        <text>L-threonyl-[protein] + ATP = O-phospho-L-threonyl-[protein] + ADP + H(+)</text>
        <dbReference type="Rhea" id="RHEA:46608"/>
        <dbReference type="Rhea" id="RHEA-COMP:11060"/>
        <dbReference type="Rhea" id="RHEA-COMP:11605"/>
        <dbReference type="ChEBI" id="CHEBI:15378"/>
        <dbReference type="ChEBI" id="CHEBI:30013"/>
        <dbReference type="ChEBI" id="CHEBI:30616"/>
        <dbReference type="ChEBI" id="CHEBI:61977"/>
        <dbReference type="ChEBI" id="CHEBI:456216"/>
        <dbReference type="EC" id="2.7.11.1"/>
    </reaction>
</comment>
<feature type="domain" description="PASTA" evidence="12">
    <location>
        <begin position="595"/>
        <end position="659"/>
    </location>
</feature>
<name>A0A4U5X306_STRGB</name>
<evidence type="ECO:0000313" key="13">
    <source>
        <dbReference type="EMBL" id="TKT09397.1"/>
    </source>
</evidence>
<keyword evidence="4" id="KW-0547">Nucleotide-binding</keyword>
<feature type="transmembrane region" description="Helical" evidence="10">
    <location>
        <begin position="371"/>
        <end position="391"/>
    </location>
</feature>
<evidence type="ECO:0000256" key="3">
    <source>
        <dbReference type="ARBA" id="ARBA00022679"/>
    </source>
</evidence>
<dbReference type="EC" id="2.7.11.1" evidence="1"/>
<dbReference type="GO" id="GO:0004674">
    <property type="term" value="F:protein serine/threonine kinase activity"/>
    <property type="evidence" value="ECO:0007669"/>
    <property type="project" value="UniProtKB-KW"/>
</dbReference>
<evidence type="ECO:0000313" key="14">
    <source>
        <dbReference type="Proteomes" id="UP000308632"/>
    </source>
</evidence>
<keyword evidence="2" id="KW-0723">Serine/threonine-protein kinase</keyword>
<dbReference type="FunFam" id="1.10.510.10:FF:000021">
    <property type="entry name" value="Serine/threonine protein kinase"/>
    <property type="match status" value="1"/>
</dbReference>
<organism evidence="13 14">
    <name type="scientific">Streptomyces galbus</name>
    <dbReference type="NCBI Taxonomy" id="33898"/>
    <lineage>
        <taxon>Bacteria</taxon>
        <taxon>Bacillati</taxon>
        <taxon>Actinomycetota</taxon>
        <taxon>Actinomycetes</taxon>
        <taxon>Kitasatosporales</taxon>
        <taxon>Streptomycetaceae</taxon>
        <taxon>Streptomyces</taxon>
    </lineage>
</organism>
<keyword evidence="6" id="KW-0067">ATP-binding</keyword>
<dbReference type="PROSITE" id="PS50011">
    <property type="entry name" value="PROTEIN_KINASE_DOM"/>
    <property type="match status" value="1"/>
</dbReference>
<keyword evidence="10" id="KW-0812">Transmembrane</keyword>
<evidence type="ECO:0000256" key="1">
    <source>
        <dbReference type="ARBA" id="ARBA00012513"/>
    </source>
</evidence>
<dbReference type="Pfam" id="PF03793">
    <property type="entry name" value="PASTA"/>
    <property type="match status" value="4"/>
</dbReference>
<dbReference type="Gene3D" id="3.30.200.20">
    <property type="entry name" value="Phosphorylase Kinase, domain 1"/>
    <property type="match status" value="1"/>
</dbReference>
<dbReference type="GO" id="GO:0005524">
    <property type="term" value="F:ATP binding"/>
    <property type="evidence" value="ECO:0007669"/>
    <property type="project" value="UniProtKB-KW"/>
</dbReference>
<evidence type="ECO:0000256" key="6">
    <source>
        <dbReference type="ARBA" id="ARBA00022840"/>
    </source>
</evidence>
<evidence type="ECO:0000256" key="4">
    <source>
        <dbReference type="ARBA" id="ARBA00022741"/>
    </source>
</evidence>
<reference evidence="13 14" key="1">
    <citation type="submission" date="2019-04" db="EMBL/GenBank/DDBJ databases">
        <title>Streptomyces lasaliensis sp.nov., an Actinomycete isolated from soil which produces the polyether antibiotic lasalocid.</title>
        <authorList>
            <person name="Erwin G."/>
            <person name="Haber C."/>
        </authorList>
    </citation>
    <scope>NUCLEOTIDE SEQUENCE [LARGE SCALE GENOMIC DNA]</scope>
    <source>
        <strain evidence="13 14">DSM 40089</strain>
    </source>
</reference>
<comment type="catalytic activity">
    <reaction evidence="8">
        <text>L-seryl-[protein] + ATP = O-phospho-L-seryl-[protein] + ADP + H(+)</text>
        <dbReference type="Rhea" id="RHEA:17989"/>
        <dbReference type="Rhea" id="RHEA-COMP:9863"/>
        <dbReference type="Rhea" id="RHEA-COMP:11604"/>
        <dbReference type="ChEBI" id="CHEBI:15378"/>
        <dbReference type="ChEBI" id="CHEBI:29999"/>
        <dbReference type="ChEBI" id="CHEBI:30616"/>
        <dbReference type="ChEBI" id="CHEBI:83421"/>
        <dbReference type="ChEBI" id="CHEBI:456216"/>
        <dbReference type="EC" id="2.7.11.1"/>
    </reaction>
</comment>
<keyword evidence="10" id="KW-0472">Membrane</keyword>